<dbReference type="InterPro" id="IPR011990">
    <property type="entry name" value="TPR-like_helical_dom_sf"/>
</dbReference>
<gene>
    <name evidence="1" type="ORF">IPJ48_14935</name>
</gene>
<dbReference type="Proteomes" id="UP000886602">
    <property type="component" value="Unassembled WGS sequence"/>
</dbReference>
<sequence length="439" mass="48567">MLTRSLALDPLDCGVHVRLVQFWRRNGNLKRAREQLEAGLCHFPDDVALLTEAVENALAGSAFKKATASARRLLELDPLNRKVRALVGNAHLSHAVKQIGAEKPDAAKKEIIEAANWLTSVVDQGRMHLLQAWTEPEGSAERLRLAQLAVTNWGGGLAAGWRLLREAQGTFQRVGLTTSAWLLSEAGIDTSKALTHAGLLELAQVMEQESPIVGKGLDSLVVWRKEIARMAAMQAFDADACVRLCEAFRRHQDYDLAEKFANAARKRWPDRPIFVYHAVAARSGKMGRIHSDQDFSDLEKAQLRAHQSKDIRLAERIERLFEADDPIPDFADLDFPGALDSPIDLAKLDPEVFRKVLEESIKYDGGKSFLKNACQDLGDALVRQVERECAGDSKAFLRRLVDLIVTKIVDGFSAPAPIAPAKIVKPQKPIPGQGNLFDE</sequence>
<dbReference type="SUPFAM" id="SSF48452">
    <property type="entry name" value="TPR-like"/>
    <property type="match status" value="1"/>
</dbReference>
<evidence type="ECO:0000313" key="2">
    <source>
        <dbReference type="Proteomes" id="UP000886602"/>
    </source>
</evidence>
<comment type="caution">
    <text evidence="1">The sequence shown here is derived from an EMBL/GenBank/DDBJ whole genome shotgun (WGS) entry which is preliminary data.</text>
</comment>
<dbReference type="EMBL" id="JADJNC010000026">
    <property type="protein sequence ID" value="MBK7424262.1"/>
    <property type="molecule type" value="Genomic_DNA"/>
</dbReference>
<accession>A0A9D7I9L0</accession>
<evidence type="ECO:0008006" key="3">
    <source>
        <dbReference type="Google" id="ProtNLM"/>
    </source>
</evidence>
<protein>
    <recommendedName>
        <fullName evidence="3">Tetratricopeptide repeat protein</fullName>
    </recommendedName>
</protein>
<organism evidence="1 2">
    <name type="scientific">Candidatus Propionivibrio dominans</name>
    <dbReference type="NCBI Taxonomy" id="2954373"/>
    <lineage>
        <taxon>Bacteria</taxon>
        <taxon>Pseudomonadati</taxon>
        <taxon>Pseudomonadota</taxon>
        <taxon>Betaproteobacteria</taxon>
        <taxon>Rhodocyclales</taxon>
        <taxon>Rhodocyclaceae</taxon>
        <taxon>Propionivibrio</taxon>
    </lineage>
</organism>
<evidence type="ECO:0000313" key="1">
    <source>
        <dbReference type="EMBL" id="MBK7424262.1"/>
    </source>
</evidence>
<reference evidence="1" key="1">
    <citation type="submission" date="2020-10" db="EMBL/GenBank/DDBJ databases">
        <title>Connecting structure to function with the recovery of over 1000 high-quality activated sludge metagenome-assembled genomes encoding full-length rRNA genes using long-read sequencing.</title>
        <authorList>
            <person name="Singleton C.M."/>
            <person name="Petriglieri F."/>
            <person name="Kristensen J.M."/>
            <person name="Kirkegaard R.H."/>
            <person name="Michaelsen T.Y."/>
            <person name="Andersen M.H."/>
            <person name="Karst S.M."/>
            <person name="Dueholm M.S."/>
            <person name="Nielsen P.H."/>
            <person name="Albertsen M."/>
        </authorList>
    </citation>
    <scope>NUCLEOTIDE SEQUENCE</scope>
    <source>
        <strain evidence="1">EsbW_18-Q3-R4-48_MAXAC.044</strain>
    </source>
</reference>
<name>A0A9D7I9L0_9RHOO</name>
<proteinExistence type="predicted"/>
<dbReference type="AlphaFoldDB" id="A0A9D7I9L0"/>
<dbReference type="Gene3D" id="1.25.40.10">
    <property type="entry name" value="Tetratricopeptide repeat domain"/>
    <property type="match status" value="1"/>
</dbReference>